<evidence type="ECO:0000256" key="8">
    <source>
        <dbReference type="ARBA" id="ARBA00023163"/>
    </source>
</evidence>
<dbReference type="RefSeq" id="XP_033649842.1">
    <property type="nucleotide sequence ID" value="XM_033799259.1"/>
</dbReference>
<dbReference type="GO" id="GO:0006368">
    <property type="term" value="P:transcription elongation by RNA polymerase II"/>
    <property type="evidence" value="ECO:0007669"/>
    <property type="project" value="TreeGrafter"/>
</dbReference>
<evidence type="ECO:0000256" key="6">
    <source>
        <dbReference type="ARBA" id="ARBA00022833"/>
    </source>
</evidence>
<evidence type="ECO:0000313" key="13">
    <source>
        <dbReference type="Proteomes" id="UP000800097"/>
    </source>
</evidence>
<keyword evidence="9 10" id="KW-0539">Nucleus</keyword>
<dbReference type="InterPro" id="IPR038567">
    <property type="entry name" value="T_Elf1_sf"/>
</dbReference>
<dbReference type="EMBL" id="ML986523">
    <property type="protein sequence ID" value="KAF2272303.1"/>
    <property type="molecule type" value="Genomic_DNA"/>
</dbReference>
<evidence type="ECO:0000256" key="7">
    <source>
        <dbReference type="ARBA" id="ARBA00023015"/>
    </source>
</evidence>
<keyword evidence="13" id="KW-1185">Reference proteome</keyword>
<gene>
    <name evidence="12" type="ORF">EI97DRAFT_437063</name>
</gene>
<evidence type="ECO:0000256" key="10">
    <source>
        <dbReference type="RuleBase" id="RU364033"/>
    </source>
</evidence>
<feature type="compositionally biased region" description="Low complexity" evidence="11">
    <location>
        <begin position="95"/>
        <end position="106"/>
    </location>
</feature>
<accession>A0A6A6J813</accession>
<comment type="similarity">
    <text evidence="3 10">Belongs to the ELOF1 family.</text>
</comment>
<evidence type="ECO:0000256" key="9">
    <source>
        <dbReference type="ARBA" id="ARBA00023242"/>
    </source>
</evidence>
<evidence type="ECO:0000256" key="3">
    <source>
        <dbReference type="ARBA" id="ARBA00009730"/>
    </source>
</evidence>
<evidence type="ECO:0000256" key="2">
    <source>
        <dbReference type="ARBA" id="ARBA00004123"/>
    </source>
</evidence>
<dbReference type="OrthoDB" id="445983at2759"/>
<keyword evidence="6 10" id="KW-0862">Zinc</keyword>
<keyword evidence="5 10" id="KW-0863">Zinc-finger</keyword>
<protein>
    <recommendedName>
        <fullName evidence="10">Transcription elongation factor 1 homolog</fullName>
    </recommendedName>
</protein>
<dbReference type="GeneID" id="54552434"/>
<dbReference type="InterPro" id="IPR007808">
    <property type="entry name" value="Elf1"/>
</dbReference>
<dbReference type="FunFam" id="2.20.25.190:FF:000001">
    <property type="entry name" value="Transcription elongation factor 1 homolog"/>
    <property type="match status" value="1"/>
</dbReference>
<reference evidence="12" key="1">
    <citation type="journal article" date="2020" name="Stud. Mycol.">
        <title>101 Dothideomycetes genomes: a test case for predicting lifestyles and emergence of pathogens.</title>
        <authorList>
            <person name="Haridas S."/>
            <person name="Albert R."/>
            <person name="Binder M."/>
            <person name="Bloem J."/>
            <person name="Labutti K."/>
            <person name="Salamov A."/>
            <person name="Andreopoulos B."/>
            <person name="Baker S."/>
            <person name="Barry K."/>
            <person name="Bills G."/>
            <person name="Bluhm B."/>
            <person name="Cannon C."/>
            <person name="Castanera R."/>
            <person name="Culley D."/>
            <person name="Daum C."/>
            <person name="Ezra D."/>
            <person name="Gonzalez J."/>
            <person name="Henrissat B."/>
            <person name="Kuo A."/>
            <person name="Liang C."/>
            <person name="Lipzen A."/>
            <person name="Lutzoni F."/>
            <person name="Magnuson J."/>
            <person name="Mondo S."/>
            <person name="Nolan M."/>
            <person name="Ohm R."/>
            <person name="Pangilinan J."/>
            <person name="Park H.-J."/>
            <person name="Ramirez L."/>
            <person name="Alfaro M."/>
            <person name="Sun H."/>
            <person name="Tritt A."/>
            <person name="Yoshinaga Y."/>
            <person name="Zwiers L.-H."/>
            <person name="Turgeon B."/>
            <person name="Goodwin S."/>
            <person name="Spatafora J."/>
            <person name="Crous P."/>
            <person name="Grigoriev I."/>
        </authorList>
    </citation>
    <scope>NUCLEOTIDE SEQUENCE</scope>
    <source>
        <strain evidence="12">CBS 379.55</strain>
    </source>
</reference>
<dbReference type="PANTHER" id="PTHR20934:SF0">
    <property type="entry name" value="TRANSCRIPTION ELONGATION FACTOR 1 HOMOLOG"/>
    <property type="match status" value="1"/>
</dbReference>
<dbReference type="Gene3D" id="2.20.25.190">
    <property type="match status" value="1"/>
</dbReference>
<dbReference type="AlphaFoldDB" id="A0A6A6J813"/>
<dbReference type="GO" id="GO:0008023">
    <property type="term" value="C:transcription elongation factor complex"/>
    <property type="evidence" value="ECO:0007669"/>
    <property type="project" value="TreeGrafter"/>
</dbReference>
<keyword evidence="4 10" id="KW-0479">Metal-binding</keyword>
<comment type="function">
    <text evidence="1 10">Transcription elongation factor implicated in the maintenance of proper chromatin structure in actively transcribed regions.</text>
</comment>
<organism evidence="12 13">
    <name type="scientific">Westerdykella ornata</name>
    <dbReference type="NCBI Taxonomy" id="318751"/>
    <lineage>
        <taxon>Eukaryota</taxon>
        <taxon>Fungi</taxon>
        <taxon>Dikarya</taxon>
        <taxon>Ascomycota</taxon>
        <taxon>Pezizomycotina</taxon>
        <taxon>Dothideomycetes</taxon>
        <taxon>Pleosporomycetidae</taxon>
        <taxon>Pleosporales</taxon>
        <taxon>Sporormiaceae</taxon>
        <taxon>Westerdykella</taxon>
    </lineage>
</organism>
<dbReference type="GO" id="GO:0008270">
    <property type="term" value="F:zinc ion binding"/>
    <property type="evidence" value="ECO:0007669"/>
    <property type="project" value="UniProtKB-KW"/>
</dbReference>
<evidence type="ECO:0000256" key="4">
    <source>
        <dbReference type="ARBA" id="ARBA00022723"/>
    </source>
</evidence>
<dbReference type="GO" id="GO:0000993">
    <property type="term" value="F:RNA polymerase II complex binding"/>
    <property type="evidence" value="ECO:0007669"/>
    <property type="project" value="TreeGrafter"/>
</dbReference>
<feature type="compositionally biased region" description="Acidic residues" evidence="11">
    <location>
        <begin position="111"/>
        <end position="135"/>
    </location>
</feature>
<comment type="subcellular location">
    <subcellularLocation>
        <location evidence="2 10">Nucleus</location>
    </subcellularLocation>
</comment>
<evidence type="ECO:0000256" key="5">
    <source>
        <dbReference type="ARBA" id="ARBA00022771"/>
    </source>
</evidence>
<dbReference type="Proteomes" id="UP000800097">
    <property type="component" value="Unassembled WGS sequence"/>
</dbReference>
<keyword evidence="7 10" id="KW-0805">Transcription regulation</keyword>
<name>A0A6A6J813_WESOR</name>
<evidence type="ECO:0000256" key="11">
    <source>
        <dbReference type="SAM" id="MobiDB-lite"/>
    </source>
</evidence>
<proteinExistence type="inferred from homology"/>
<evidence type="ECO:0000313" key="12">
    <source>
        <dbReference type="EMBL" id="KAF2272303.1"/>
    </source>
</evidence>
<dbReference type="PANTHER" id="PTHR20934">
    <property type="entry name" value="TRANSCRIPTION ELONGATION FACTOR 1 HOMOLOG"/>
    <property type="match status" value="1"/>
</dbReference>
<evidence type="ECO:0000256" key="1">
    <source>
        <dbReference type="ARBA" id="ARBA00003357"/>
    </source>
</evidence>
<dbReference type="SUPFAM" id="SSF57783">
    <property type="entry name" value="Zinc beta-ribbon"/>
    <property type="match status" value="1"/>
</dbReference>
<feature type="region of interest" description="Disordered" evidence="11">
    <location>
        <begin position="85"/>
        <end position="135"/>
    </location>
</feature>
<sequence length="135" mass="14413">MGKRKKAAKKPQGPKKKEKLSTTFQCLFCNHENSVVVHLEKKSSVGNLHCKVCGQDFQTPISVLTAPVDVYADWIDACEDVAKRTATGKSENRIGGPPRAAAAAAMGGAGAEDDLDGFIENDEADAEADYGDDDE</sequence>
<keyword evidence="8 10" id="KW-0804">Transcription</keyword>
<dbReference type="Pfam" id="PF05129">
    <property type="entry name" value="Zn_ribbon_Elf1"/>
    <property type="match status" value="1"/>
</dbReference>